<dbReference type="FunFam" id="3.30.70.3190:FF:000001">
    <property type="entry name" value="tRNA pseudouridine synthase Pus10"/>
    <property type="match status" value="1"/>
</dbReference>
<dbReference type="HAMAP" id="MF_01893">
    <property type="entry name" value="Pus10_arch"/>
    <property type="match status" value="1"/>
</dbReference>
<dbReference type="GO" id="GO:0000049">
    <property type="term" value="F:tRNA binding"/>
    <property type="evidence" value="ECO:0007669"/>
    <property type="project" value="InterPro"/>
</dbReference>
<keyword evidence="4 8" id="KW-0694">RNA-binding</keyword>
<dbReference type="InterPro" id="IPR039894">
    <property type="entry name" value="Pus10-like"/>
</dbReference>
<feature type="binding site" evidence="8">
    <location>
        <position position="431"/>
    </location>
    <ligand>
        <name>substrate</name>
    </ligand>
</feature>
<dbReference type="SUPFAM" id="SSF55120">
    <property type="entry name" value="Pseudouridine synthase"/>
    <property type="match status" value="1"/>
</dbReference>
<dbReference type="GO" id="GO:0031119">
    <property type="term" value="P:tRNA pseudouridine synthesis"/>
    <property type="evidence" value="ECO:0007669"/>
    <property type="project" value="UniProtKB-UniRule"/>
</dbReference>
<comment type="catalytic activity">
    <reaction evidence="1 8">
        <text>uridine(55) in tRNA = pseudouridine(55) in tRNA</text>
        <dbReference type="Rhea" id="RHEA:42532"/>
        <dbReference type="Rhea" id="RHEA-COMP:10101"/>
        <dbReference type="Rhea" id="RHEA-COMP:10102"/>
        <dbReference type="ChEBI" id="CHEBI:65314"/>
        <dbReference type="ChEBI" id="CHEBI:65315"/>
        <dbReference type="EC" id="5.4.99.25"/>
    </reaction>
</comment>
<evidence type="ECO:0000256" key="5">
    <source>
        <dbReference type="ARBA" id="ARBA00023235"/>
    </source>
</evidence>
<evidence type="ECO:0000259" key="10">
    <source>
        <dbReference type="PROSITE" id="PS51165"/>
    </source>
</evidence>
<evidence type="ECO:0000256" key="4">
    <source>
        <dbReference type="ARBA" id="ARBA00022884"/>
    </source>
</evidence>
<dbReference type="Gene3D" id="3.30.70.2510">
    <property type="match status" value="1"/>
</dbReference>
<dbReference type="AlphaFoldDB" id="A0A833DR39"/>
<dbReference type="InterPro" id="IPR004114">
    <property type="entry name" value="THUMP_dom"/>
</dbReference>
<feature type="binding site" evidence="8">
    <location>
        <position position="359"/>
    </location>
    <ligand>
        <name>substrate</name>
    </ligand>
</feature>
<dbReference type="InterPro" id="IPR055174">
    <property type="entry name" value="Pus10_THUMP_arc"/>
</dbReference>
<dbReference type="Pfam" id="PF21238">
    <property type="entry name" value="Pus10_C"/>
    <property type="match status" value="1"/>
</dbReference>
<dbReference type="Proteomes" id="UP000605144">
    <property type="component" value="Unassembled WGS sequence"/>
</dbReference>
<comment type="caution">
    <text evidence="11">The sequence shown here is derived from an EMBL/GenBank/DDBJ whole genome shotgun (WGS) entry which is preliminary data.</text>
</comment>
<evidence type="ECO:0000256" key="2">
    <source>
        <dbReference type="ARBA" id="ARBA00009652"/>
    </source>
</evidence>
<evidence type="ECO:0000313" key="11">
    <source>
        <dbReference type="EMBL" id="HIP16736.1"/>
    </source>
</evidence>
<dbReference type="InterPro" id="IPR048741">
    <property type="entry name" value="Pus10-like_C"/>
</dbReference>
<comment type="catalytic activity">
    <reaction evidence="6 8">
        <text>uridine(54) in tRNA = pseudouridine(54) in tRNA</text>
        <dbReference type="Rhea" id="RHEA:57876"/>
        <dbReference type="Rhea" id="RHEA-COMP:10193"/>
        <dbReference type="Rhea" id="RHEA-COMP:14141"/>
        <dbReference type="ChEBI" id="CHEBI:65314"/>
        <dbReference type="ChEBI" id="CHEBI:65315"/>
    </reaction>
</comment>
<comment type="function">
    <text evidence="7 8">Responsible for synthesis of pseudouridine from uracil-54 and uracil-55 in the psi GC loop of transfer RNAs.</text>
</comment>
<dbReference type="NCBIfam" id="TIGR01213">
    <property type="entry name" value="pseudo_Pus10arc"/>
    <property type="match status" value="1"/>
</dbReference>
<dbReference type="PROSITE" id="PS51165">
    <property type="entry name" value="THUMP"/>
    <property type="match status" value="1"/>
</dbReference>
<sequence>MDIIRILKDYPLCHRCFGRLYGKLLHTSNYERGKSIKMAKAMELESKLYSLMEKYDNNNDMNKDNDDAADADPNLDSHNNNEEKDIVKKLLKIKEDLYYIRRSGLLEIKGISEEEYPINESIEKNCPWCRSIFNEKNLKEILERVLCLLKDYQYDTFLVGTILPKDIKKLEDEIKTPYMESIRQEFNRVMGRLLLENIAKIVDKQNPDIVIKINPYNKKIELQVNSIFIKGRYRKLIRGIPQTKWPCNHCRGKGCERCNYTGKRYNTSVEEIIAEPFMEVFKGKDESFHGAGREDIDVRMLGKGRPFVLQIKEPKIRKANLEEIKEKINRSGNVEVLNLEYGNKGDVVFFKNEPHRKTYLAVVECEEELSDEELLKVVEKLKNSTINQRTPLRVAHRRADLIRVRKVYDVKVNRIDAKTFELNIHCDGGLYIKELISGDENRTSPSVSEILNKKCKCKTLDVLEVHD</sequence>
<comment type="similarity">
    <text evidence="2 8">Belongs to the pseudouridine synthase Pus10 family.</text>
</comment>
<feature type="active site" description="Nucleophile" evidence="8">
    <location>
        <position position="295"/>
    </location>
</feature>
<gene>
    <name evidence="8" type="primary">pus10</name>
    <name evidence="11" type="ORF">EYG76_00305</name>
</gene>
<name>A0A833DR39_9EURY</name>
<evidence type="ECO:0000256" key="6">
    <source>
        <dbReference type="ARBA" id="ARBA00050950"/>
    </source>
</evidence>
<feature type="domain" description="THUMP" evidence="10">
    <location>
        <begin position="120"/>
        <end position="226"/>
    </location>
</feature>
<dbReference type="FunFam" id="3.30.70.2510:FF:000001">
    <property type="entry name" value="tRNA pseudouridine synthase Pus10"/>
    <property type="match status" value="1"/>
</dbReference>
<evidence type="ECO:0000256" key="1">
    <source>
        <dbReference type="ARBA" id="ARBA00000385"/>
    </source>
</evidence>
<evidence type="ECO:0000256" key="7">
    <source>
        <dbReference type="ARBA" id="ARBA00058132"/>
    </source>
</evidence>
<dbReference type="Gene3D" id="3.30.70.3190">
    <property type="match status" value="1"/>
</dbReference>
<dbReference type="InterPro" id="IPR020103">
    <property type="entry name" value="PsdUridine_synth_cat_dom_sf"/>
</dbReference>
<dbReference type="PANTHER" id="PTHR21568:SF0">
    <property type="entry name" value="TRNA PSEUDOURIDINE SYNTHASE PUS10"/>
    <property type="match status" value="1"/>
</dbReference>
<reference evidence="11" key="1">
    <citation type="journal article" date="2020" name="ISME J.">
        <title>Gammaproteobacteria mediating utilization of methyl-, sulfur- and petroleum organic compounds in deep ocean hydrothermal plumes.</title>
        <authorList>
            <person name="Zhou Z."/>
            <person name="Liu Y."/>
            <person name="Pan J."/>
            <person name="Cron B.R."/>
            <person name="Toner B.M."/>
            <person name="Anantharaman K."/>
            <person name="Breier J.A."/>
            <person name="Dick G.J."/>
            <person name="Li M."/>
        </authorList>
    </citation>
    <scope>NUCLEOTIDE SEQUENCE</scope>
    <source>
        <strain evidence="11">SZUA-1385</strain>
    </source>
</reference>
<evidence type="ECO:0000256" key="3">
    <source>
        <dbReference type="ARBA" id="ARBA00022694"/>
    </source>
</evidence>
<organism evidence="11 12">
    <name type="scientific">Methanothermococcus okinawensis</name>
    <dbReference type="NCBI Taxonomy" id="155863"/>
    <lineage>
        <taxon>Archaea</taxon>
        <taxon>Methanobacteriati</taxon>
        <taxon>Methanobacteriota</taxon>
        <taxon>Methanomada group</taxon>
        <taxon>Methanococci</taxon>
        <taxon>Methanococcales</taxon>
        <taxon>Methanococcaceae</taxon>
        <taxon>Methanothermococcus</taxon>
    </lineage>
</organism>
<dbReference type="EC" id="5.4.99.25" evidence="8"/>
<evidence type="ECO:0000256" key="8">
    <source>
        <dbReference type="HAMAP-Rule" id="MF_01893"/>
    </source>
</evidence>
<dbReference type="PANTHER" id="PTHR21568">
    <property type="entry name" value="TRNA PSEUDOURIDINE SYNTHASE PUS10"/>
    <property type="match status" value="1"/>
</dbReference>
<feature type="region of interest" description="Disordered" evidence="9">
    <location>
        <begin position="60"/>
        <end position="80"/>
    </location>
</feature>
<protein>
    <recommendedName>
        <fullName evidence="8">tRNA pseudouridine synthase Pus10</fullName>
        <ecNumber evidence="8">5.4.99.25</ecNumber>
    </recommendedName>
    <alternativeName>
        <fullName evidence="8">tRNA pseudouridine 54/55 synthase</fullName>
        <shortName evidence="8">Psi54/55 synthase</shortName>
    </alternativeName>
</protein>
<accession>A0A833DR39</accession>
<keyword evidence="3 8" id="KW-0819">tRNA processing</keyword>
<dbReference type="Pfam" id="PF22023">
    <property type="entry name" value="Pus10_THUMP_arc"/>
    <property type="match status" value="1"/>
</dbReference>
<dbReference type="EMBL" id="DQSV01000007">
    <property type="protein sequence ID" value="HIP16736.1"/>
    <property type="molecule type" value="Genomic_DNA"/>
</dbReference>
<proteinExistence type="inferred from homology"/>
<evidence type="ECO:0000256" key="9">
    <source>
        <dbReference type="SAM" id="MobiDB-lite"/>
    </source>
</evidence>
<keyword evidence="5 8" id="KW-0413">Isomerase</keyword>
<dbReference type="InterPro" id="IPR005912">
    <property type="entry name" value="Pus10"/>
</dbReference>
<evidence type="ECO:0000313" key="12">
    <source>
        <dbReference type="Proteomes" id="UP000605144"/>
    </source>
</evidence>
<dbReference type="GO" id="GO:0160148">
    <property type="term" value="F:tRNA pseudouridine(55) synthase activity"/>
    <property type="evidence" value="ECO:0007669"/>
    <property type="project" value="UniProtKB-EC"/>
</dbReference>